<reference evidence="7" key="1">
    <citation type="submission" date="2020-05" db="EMBL/GenBank/DDBJ databases">
        <authorList>
            <person name="Chiriac C."/>
            <person name="Salcher M."/>
            <person name="Ghai R."/>
            <person name="Kavagutti S V."/>
        </authorList>
    </citation>
    <scope>NUCLEOTIDE SEQUENCE</scope>
</reference>
<keyword evidence="4 6" id="KW-1133">Transmembrane helix</keyword>
<dbReference type="GO" id="GO:0005886">
    <property type="term" value="C:plasma membrane"/>
    <property type="evidence" value="ECO:0007669"/>
    <property type="project" value="UniProtKB-SubCell"/>
</dbReference>
<evidence type="ECO:0000313" key="10">
    <source>
        <dbReference type="EMBL" id="CAB5075067.1"/>
    </source>
</evidence>
<dbReference type="EMBL" id="CAEZXN010000015">
    <property type="protein sequence ID" value="CAB4695096.1"/>
    <property type="molecule type" value="Genomic_DNA"/>
</dbReference>
<evidence type="ECO:0000256" key="1">
    <source>
        <dbReference type="ARBA" id="ARBA00004651"/>
    </source>
</evidence>
<accession>A0A6J6NAL3</accession>
<keyword evidence="3 6" id="KW-0812">Transmembrane</keyword>
<dbReference type="AlphaFoldDB" id="A0A6J6NAL3"/>
<dbReference type="Gene3D" id="1.20.1250.20">
    <property type="entry name" value="MFS general substrate transporter like domains"/>
    <property type="match status" value="1"/>
</dbReference>
<protein>
    <submittedName>
        <fullName evidence="7">Unannotated protein</fullName>
    </submittedName>
</protein>
<keyword evidence="2" id="KW-1003">Cell membrane</keyword>
<dbReference type="PANTHER" id="PTHR23513:SF17">
    <property type="entry name" value="MEMBRANE PROTEIN"/>
    <property type="match status" value="1"/>
</dbReference>
<dbReference type="InterPro" id="IPR011701">
    <property type="entry name" value="MFS"/>
</dbReference>
<comment type="subcellular location">
    <subcellularLocation>
        <location evidence="1">Cell membrane</location>
        <topology evidence="1">Multi-pass membrane protein</topology>
    </subcellularLocation>
</comment>
<dbReference type="EMBL" id="CAEZXB010000027">
    <property type="protein sequence ID" value="CAB4682118.1"/>
    <property type="molecule type" value="Genomic_DNA"/>
</dbReference>
<dbReference type="InterPro" id="IPR036259">
    <property type="entry name" value="MFS_trans_sf"/>
</dbReference>
<proteinExistence type="predicted"/>
<evidence type="ECO:0000256" key="6">
    <source>
        <dbReference type="SAM" id="Phobius"/>
    </source>
</evidence>
<keyword evidence="5 6" id="KW-0472">Membrane</keyword>
<feature type="transmembrane region" description="Helical" evidence="6">
    <location>
        <begin position="141"/>
        <end position="163"/>
    </location>
</feature>
<evidence type="ECO:0000313" key="7">
    <source>
        <dbReference type="EMBL" id="CAB4682118.1"/>
    </source>
</evidence>
<feature type="transmembrane region" description="Helical" evidence="6">
    <location>
        <begin position="240"/>
        <end position="264"/>
    </location>
</feature>
<sequence length="433" mass="45960">MAFVTTNGERFRRLLAVRWISQGMDGLYQTALASFVLFSPEKQATAGSAATAFAIMLLPYSFLGPFVGTILDRFPRRQIIFFANTFRAIDLLLVALVTTRGKSDLLLVVVVLFSFGANRLILAGLSAGLPRVIDRTKLIESNAIAVTGGSIAIVLGGGLGYGLRAFLERFESLTWADSILVAVAALGYLISALLSLRLKRNELGPTEHELVQAKSVGVVVAGIMDLKLGLAHLRLHRDAALGMIAVAIQRGGITALVVTCLLLERNTFHDPNNPDAGLAGLVQLVTASGVGVFCGAVIAPWAARRLGRHRWIRIALVLSAALVPVFIWGSHIMLAIAAFSVAGFGQSVKVTCDALVQGSIADEFRGRVFSVYDVLVNAAIVSGAGLAALIVPKSGRSVLLPLLVVFAYLLIAFLLKGFSKPITDSVDSPSTIS</sequence>
<evidence type="ECO:0000256" key="4">
    <source>
        <dbReference type="ARBA" id="ARBA00022989"/>
    </source>
</evidence>
<feature type="transmembrane region" description="Helical" evidence="6">
    <location>
        <begin position="79"/>
        <end position="99"/>
    </location>
</feature>
<feature type="transmembrane region" description="Helical" evidence="6">
    <location>
        <begin position="314"/>
        <end position="339"/>
    </location>
</feature>
<feature type="transmembrane region" description="Helical" evidence="6">
    <location>
        <begin position="374"/>
        <end position="391"/>
    </location>
</feature>
<evidence type="ECO:0000256" key="2">
    <source>
        <dbReference type="ARBA" id="ARBA00022475"/>
    </source>
</evidence>
<dbReference type="Pfam" id="PF07690">
    <property type="entry name" value="MFS_1"/>
    <property type="match status" value="1"/>
</dbReference>
<gene>
    <name evidence="7" type="ORF">UFOPK2342_01244</name>
    <name evidence="8" type="ORF">UFOPK2423_00822</name>
    <name evidence="9" type="ORF">UFOPK3266_00494</name>
    <name evidence="10" type="ORF">UFOPK4367_00717</name>
</gene>
<name>A0A6J6NAL3_9ZZZZ</name>
<feature type="transmembrane region" description="Helical" evidence="6">
    <location>
        <begin position="44"/>
        <end position="67"/>
    </location>
</feature>
<evidence type="ECO:0000256" key="3">
    <source>
        <dbReference type="ARBA" id="ARBA00022692"/>
    </source>
</evidence>
<dbReference type="SUPFAM" id="SSF103473">
    <property type="entry name" value="MFS general substrate transporter"/>
    <property type="match status" value="1"/>
</dbReference>
<dbReference type="EMBL" id="CAFBRC010000038">
    <property type="protein sequence ID" value="CAB5075067.1"/>
    <property type="molecule type" value="Genomic_DNA"/>
</dbReference>
<evidence type="ECO:0000256" key="5">
    <source>
        <dbReference type="ARBA" id="ARBA00023136"/>
    </source>
</evidence>
<feature type="transmembrane region" description="Helical" evidence="6">
    <location>
        <begin position="105"/>
        <end position="129"/>
    </location>
</feature>
<feature type="transmembrane region" description="Helical" evidence="6">
    <location>
        <begin position="175"/>
        <end position="196"/>
    </location>
</feature>
<evidence type="ECO:0000313" key="9">
    <source>
        <dbReference type="EMBL" id="CAB4841855.1"/>
    </source>
</evidence>
<feature type="transmembrane region" description="Helical" evidence="6">
    <location>
        <begin position="398"/>
        <end position="418"/>
    </location>
</feature>
<feature type="transmembrane region" description="Helical" evidence="6">
    <location>
        <begin position="276"/>
        <end position="302"/>
    </location>
</feature>
<organism evidence="7">
    <name type="scientific">freshwater metagenome</name>
    <dbReference type="NCBI Taxonomy" id="449393"/>
    <lineage>
        <taxon>unclassified sequences</taxon>
        <taxon>metagenomes</taxon>
        <taxon>ecological metagenomes</taxon>
    </lineage>
</organism>
<dbReference type="GO" id="GO:0022857">
    <property type="term" value="F:transmembrane transporter activity"/>
    <property type="evidence" value="ECO:0007669"/>
    <property type="project" value="InterPro"/>
</dbReference>
<dbReference type="EMBL" id="CAFBAA010000008">
    <property type="protein sequence ID" value="CAB4841855.1"/>
    <property type="molecule type" value="Genomic_DNA"/>
</dbReference>
<evidence type="ECO:0000313" key="8">
    <source>
        <dbReference type="EMBL" id="CAB4695096.1"/>
    </source>
</evidence>
<dbReference type="CDD" id="cd06173">
    <property type="entry name" value="MFS_MefA_like"/>
    <property type="match status" value="1"/>
</dbReference>
<dbReference type="PANTHER" id="PTHR23513">
    <property type="entry name" value="INTEGRAL MEMBRANE EFFLUX PROTEIN-RELATED"/>
    <property type="match status" value="1"/>
</dbReference>